<accession>A0A432VSA9</accession>
<evidence type="ECO:0000256" key="1">
    <source>
        <dbReference type="ARBA" id="ARBA00005322"/>
    </source>
</evidence>
<evidence type="ECO:0000256" key="4">
    <source>
        <dbReference type="ARBA" id="ARBA00022795"/>
    </source>
</evidence>
<dbReference type="InterPro" id="IPR031316">
    <property type="entry name" value="FlgM_C"/>
</dbReference>
<dbReference type="EMBL" id="PIPI01000006">
    <property type="protein sequence ID" value="RUO19216.1"/>
    <property type="molecule type" value="Genomic_DNA"/>
</dbReference>
<keyword evidence="4" id="KW-1005">Bacterial flagellum biogenesis</keyword>
<proteinExistence type="inferred from homology"/>
<dbReference type="InterPro" id="IPR007412">
    <property type="entry name" value="FlgM"/>
</dbReference>
<feature type="compositionally biased region" description="Polar residues" evidence="9">
    <location>
        <begin position="40"/>
        <end position="52"/>
    </location>
</feature>
<evidence type="ECO:0000313" key="11">
    <source>
        <dbReference type="EMBL" id="RUO19216.1"/>
    </source>
</evidence>
<dbReference type="RefSeq" id="WP_126793404.1">
    <property type="nucleotide sequence ID" value="NZ_PIPI01000006.1"/>
</dbReference>
<dbReference type="GO" id="GO:0044781">
    <property type="term" value="P:bacterial-type flagellum organization"/>
    <property type="evidence" value="ECO:0007669"/>
    <property type="project" value="UniProtKB-KW"/>
</dbReference>
<evidence type="ECO:0000256" key="8">
    <source>
        <dbReference type="ARBA" id="ARBA00030117"/>
    </source>
</evidence>
<evidence type="ECO:0000256" key="2">
    <source>
        <dbReference type="ARBA" id="ARBA00017823"/>
    </source>
</evidence>
<keyword evidence="11" id="KW-0969">Cilium</keyword>
<dbReference type="Proteomes" id="UP000288212">
    <property type="component" value="Unassembled WGS sequence"/>
</dbReference>
<comment type="caution">
    <text evidence="11">The sequence shown here is derived from an EMBL/GenBank/DDBJ whole genome shotgun (WGS) entry which is preliminary data.</text>
</comment>
<keyword evidence="5" id="KW-0805">Transcription regulation</keyword>
<keyword evidence="6" id="KW-0804">Transcription</keyword>
<dbReference type="AlphaFoldDB" id="A0A432VSA9"/>
<dbReference type="GO" id="GO:0045892">
    <property type="term" value="P:negative regulation of DNA-templated transcription"/>
    <property type="evidence" value="ECO:0007669"/>
    <property type="project" value="InterPro"/>
</dbReference>
<evidence type="ECO:0000256" key="6">
    <source>
        <dbReference type="ARBA" id="ARBA00023163"/>
    </source>
</evidence>
<comment type="function">
    <text evidence="7">Responsible for the coupling of flagellin expression to flagellar assembly by preventing expression of the flagellin genes when a component of the middle class of proteins is defective. It negatively regulates flagellar genes by inhibiting the activity of FliA by directly binding to FliA.</text>
</comment>
<evidence type="ECO:0000256" key="5">
    <source>
        <dbReference type="ARBA" id="ARBA00023015"/>
    </source>
</evidence>
<evidence type="ECO:0000256" key="9">
    <source>
        <dbReference type="SAM" id="MobiDB-lite"/>
    </source>
</evidence>
<organism evidence="11 12">
    <name type="scientific">Aliidiomarina haloalkalitolerans</name>
    <dbReference type="NCBI Taxonomy" id="859059"/>
    <lineage>
        <taxon>Bacteria</taxon>
        <taxon>Pseudomonadati</taxon>
        <taxon>Pseudomonadota</taxon>
        <taxon>Gammaproteobacteria</taxon>
        <taxon>Alteromonadales</taxon>
        <taxon>Idiomarinaceae</taxon>
        <taxon>Aliidiomarina</taxon>
    </lineage>
</organism>
<gene>
    <name evidence="11" type="primary">flgM</name>
    <name evidence="11" type="ORF">CWE06_09280</name>
</gene>
<reference evidence="11 12" key="1">
    <citation type="journal article" date="2011" name="Front. Microbiol.">
        <title>Genomic signatures of strain selection and enhancement in Bacillus atrophaeus var. globigii, a historical biowarfare simulant.</title>
        <authorList>
            <person name="Gibbons H.S."/>
            <person name="Broomall S.M."/>
            <person name="McNew L.A."/>
            <person name="Daligault H."/>
            <person name="Chapman C."/>
            <person name="Bruce D."/>
            <person name="Karavis M."/>
            <person name="Krepps M."/>
            <person name="McGregor P.A."/>
            <person name="Hong C."/>
            <person name="Park K.H."/>
            <person name="Akmal A."/>
            <person name="Feldman A."/>
            <person name="Lin J.S."/>
            <person name="Chang W.E."/>
            <person name="Higgs B.W."/>
            <person name="Demirev P."/>
            <person name="Lindquist J."/>
            <person name="Liem A."/>
            <person name="Fochler E."/>
            <person name="Read T.D."/>
            <person name="Tapia R."/>
            <person name="Johnson S."/>
            <person name="Bishop-Lilly K.A."/>
            <person name="Detter C."/>
            <person name="Han C."/>
            <person name="Sozhamannan S."/>
            <person name="Rosenzweig C.N."/>
            <person name="Skowronski E.W."/>
        </authorList>
    </citation>
    <scope>NUCLEOTIDE SEQUENCE [LARGE SCALE GENOMIC DNA]</scope>
    <source>
        <strain evidence="11 12">AK5</strain>
    </source>
</reference>
<keyword evidence="3" id="KW-0678">Repressor</keyword>
<name>A0A432VSA9_9GAMM</name>
<evidence type="ECO:0000313" key="12">
    <source>
        <dbReference type="Proteomes" id="UP000288212"/>
    </source>
</evidence>
<sequence length="92" mass="9806">MKINGTQPLPPSSQTEPNKGSKVQKSAGSEPVSSPAAVTHFSQTTQDTSQDIDMTRVAELREAIRDGKLDINVDKIADGLIASVQDLLKSQS</sequence>
<dbReference type="NCBIfam" id="TIGR03824">
    <property type="entry name" value="FlgM_jcvi"/>
    <property type="match status" value="1"/>
</dbReference>
<feature type="domain" description="Anti-sigma-28 factor FlgM C-terminal" evidence="10">
    <location>
        <begin position="41"/>
        <end position="81"/>
    </location>
</feature>
<keyword evidence="11" id="KW-0282">Flagellum</keyword>
<feature type="compositionally biased region" description="Polar residues" evidence="9">
    <location>
        <begin position="1"/>
        <end position="27"/>
    </location>
</feature>
<evidence type="ECO:0000259" key="10">
    <source>
        <dbReference type="Pfam" id="PF04316"/>
    </source>
</evidence>
<dbReference type="OrthoDB" id="5298032at2"/>
<dbReference type="Pfam" id="PF04316">
    <property type="entry name" value="FlgM"/>
    <property type="match status" value="1"/>
</dbReference>
<keyword evidence="11" id="KW-0966">Cell projection</keyword>
<feature type="region of interest" description="Disordered" evidence="9">
    <location>
        <begin position="1"/>
        <end position="53"/>
    </location>
</feature>
<dbReference type="SUPFAM" id="SSF101498">
    <property type="entry name" value="Anti-sigma factor FlgM"/>
    <property type="match status" value="1"/>
</dbReference>
<evidence type="ECO:0000256" key="7">
    <source>
        <dbReference type="ARBA" id="ARBA00024739"/>
    </source>
</evidence>
<keyword evidence="12" id="KW-1185">Reference proteome</keyword>
<comment type="similarity">
    <text evidence="1">Belongs to the FlgM family.</text>
</comment>
<protein>
    <recommendedName>
        <fullName evidence="2">Negative regulator of flagellin synthesis</fullName>
    </recommendedName>
    <alternativeName>
        <fullName evidence="8">Anti-sigma-28 factor</fullName>
    </alternativeName>
</protein>
<dbReference type="InterPro" id="IPR035890">
    <property type="entry name" value="Anti-sigma-28_factor_FlgM_sf"/>
</dbReference>
<evidence type="ECO:0000256" key="3">
    <source>
        <dbReference type="ARBA" id="ARBA00022491"/>
    </source>
</evidence>